<organism evidence="2 3">
    <name type="scientific">Vombatus ursinus</name>
    <name type="common">Common wombat</name>
    <dbReference type="NCBI Taxonomy" id="29139"/>
    <lineage>
        <taxon>Eukaryota</taxon>
        <taxon>Metazoa</taxon>
        <taxon>Chordata</taxon>
        <taxon>Craniata</taxon>
        <taxon>Vertebrata</taxon>
        <taxon>Euteleostomi</taxon>
        <taxon>Mammalia</taxon>
        <taxon>Metatheria</taxon>
        <taxon>Diprotodontia</taxon>
        <taxon>Vombatidae</taxon>
        <taxon>Vombatus</taxon>
    </lineage>
</organism>
<name>A0A4X2M1J3_VOMUR</name>
<reference evidence="2" key="2">
    <citation type="submission" date="2025-08" db="UniProtKB">
        <authorList>
            <consortium name="Ensembl"/>
        </authorList>
    </citation>
    <scope>IDENTIFICATION</scope>
</reference>
<evidence type="ECO:0000313" key="2">
    <source>
        <dbReference type="Ensembl" id="ENSVURP00010030173.1"/>
    </source>
</evidence>
<evidence type="ECO:0000256" key="1">
    <source>
        <dbReference type="SAM" id="MobiDB-lite"/>
    </source>
</evidence>
<feature type="compositionally biased region" description="Basic and acidic residues" evidence="1">
    <location>
        <begin position="157"/>
        <end position="171"/>
    </location>
</feature>
<dbReference type="AlphaFoldDB" id="A0A4X2M1J3"/>
<reference evidence="2" key="3">
    <citation type="submission" date="2025-09" db="UniProtKB">
        <authorList>
            <consortium name="Ensembl"/>
        </authorList>
    </citation>
    <scope>IDENTIFICATION</scope>
</reference>
<keyword evidence="3" id="KW-1185">Reference proteome</keyword>
<evidence type="ECO:0000313" key="3">
    <source>
        <dbReference type="Proteomes" id="UP000314987"/>
    </source>
</evidence>
<proteinExistence type="predicted"/>
<dbReference type="Gene3D" id="6.10.140.1730">
    <property type="match status" value="1"/>
</dbReference>
<reference evidence="3" key="1">
    <citation type="submission" date="2018-12" db="EMBL/GenBank/DDBJ databases">
        <authorList>
            <person name="Yazar S."/>
        </authorList>
    </citation>
    <scope>NUCLEOTIDE SEQUENCE [LARGE SCALE GENOMIC DNA]</scope>
</reference>
<dbReference type="STRING" id="29139.ENSVURP00010030173"/>
<dbReference type="Proteomes" id="UP000314987">
    <property type="component" value="Unassembled WGS sequence"/>
</dbReference>
<accession>A0A4X2M1J3</accession>
<dbReference type="GeneTree" id="ENSGT00390000007084"/>
<protein>
    <submittedName>
        <fullName evidence="2">Uncharacterized protein</fullName>
    </submittedName>
</protein>
<feature type="compositionally biased region" description="Basic and acidic residues" evidence="1">
    <location>
        <begin position="128"/>
        <end position="147"/>
    </location>
</feature>
<dbReference type="Ensembl" id="ENSVURT00010034353.1">
    <property type="protein sequence ID" value="ENSVURP00010030173.1"/>
    <property type="gene ID" value="ENSVURG00010023076.1"/>
</dbReference>
<feature type="region of interest" description="Disordered" evidence="1">
    <location>
        <begin position="72"/>
        <end position="171"/>
    </location>
</feature>
<sequence>MKAKSKNYHPQAITKMAQKWHQERDTSLKGVDPKFLRNVHFVKKHKKGLERTQVNNTNAIQATAEAIKATKAKFLKPKIPNGKNQHTSPKMATKHPDPRVGTKCPGPRIAASDFDVARTTDPNIAKTTDTKVTKSDSKVTKPNEHKAAMPTNPKPVESTDPKGDQTQRCRA</sequence>